<feature type="repeat" description="ANK" evidence="3">
    <location>
        <begin position="63"/>
        <end position="95"/>
    </location>
</feature>
<dbReference type="InterPro" id="IPR002110">
    <property type="entry name" value="Ankyrin_rpt"/>
</dbReference>
<dbReference type="InterPro" id="IPR036770">
    <property type="entry name" value="Ankyrin_rpt-contain_sf"/>
</dbReference>
<dbReference type="Proteomes" id="UP000694580">
    <property type="component" value="Chromosome 4"/>
</dbReference>
<reference evidence="5" key="2">
    <citation type="submission" date="2025-08" db="UniProtKB">
        <authorList>
            <consortium name="Ensembl"/>
        </authorList>
    </citation>
    <scope>IDENTIFICATION</scope>
</reference>
<keyword evidence="6" id="KW-1185">Reference proteome</keyword>
<evidence type="ECO:0000256" key="4">
    <source>
        <dbReference type="SAM" id="MobiDB-lite"/>
    </source>
</evidence>
<accession>A0AAY4BFJ1</accession>
<dbReference type="SMART" id="SM00248">
    <property type="entry name" value="ANK"/>
    <property type="match status" value="2"/>
</dbReference>
<evidence type="ECO:0000313" key="6">
    <source>
        <dbReference type="Proteomes" id="UP000694580"/>
    </source>
</evidence>
<feature type="region of interest" description="Disordered" evidence="4">
    <location>
        <begin position="144"/>
        <end position="164"/>
    </location>
</feature>
<name>A0AAY4BFJ1_9TELE</name>
<reference evidence="5" key="3">
    <citation type="submission" date="2025-09" db="UniProtKB">
        <authorList>
            <consortium name="Ensembl"/>
        </authorList>
    </citation>
    <scope>IDENTIFICATION</scope>
</reference>
<dbReference type="PROSITE" id="PS50297">
    <property type="entry name" value="ANK_REP_REGION"/>
    <property type="match status" value="2"/>
</dbReference>
<organism evidence="5 6">
    <name type="scientific">Denticeps clupeoides</name>
    <name type="common">denticle herring</name>
    <dbReference type="NCBI Taxonomy" id="299321"/>
    <lineage>
        <taxon>Eukaryota</taxon>
        <taxon>Metazoa</taxon>
        <taxon>Chordata</taxon>
        <taxon>Craniata</taxon>
        <taxon>Vertebrata</taxon>
        <taxon>Euteleostomi</taxon>
        <taxon>Actinopterygii</taxon>
        <taxon>Neopterygii</taxon>
        <taxon>Teleostei</taxon>
        <taxon>Clupei</taxon>
        <taxon>Clupeiformes</taxon>
        <taxon>Denticipitoidei</taxon>
        <taxon>Denticipitidae</taxon>
        <taxon>Denticeps</taxon>
    </lineage>
</organism>
<evidence type="ECO:0000313" key="5">
    <source>
        <dbReference type="Ensembl" id="ENSDCDP00010019699.1"/>
    </source>
</evidence>
<dbReference type="PANTHER" id="PTHR24201:SF0">
    <property type="entry name" value="ANKYRIN REPEAT DOMAIN-CONTAINING PROTEIN 37"/>
    <property type="match status" value="1"/>
</dbReference>
<reference evidence="5 6" key="1">
    <citation type="submission" date="2020-06" db="EMBL/GenBank/DDBJ databases">
        <authorList>
            <consortium name="Wellcome Sanger Institute Data Sharing"/>
        </authorList>
    </citation>
    <scope>NUCLEOTIDE SEQUENCE [LARGE SCALE GENOMIC DNA]</scope>
</reference>
<dbReference type="Gene3D" id="1.25.40.20">
    <property type="entry name" value="Ankyrin repeat-containing domain"/>
    <property type="match status" value="1"/>
</dbReference>
<protein>
    <recommendedName>
        <fullName evidence="7">Ankyrin repeat domain-containing protein 37</fullName>
    </recommendedName>
</protein>
<gene>
    <name evidence="5" type="primary">ANKRD37</name>
</gene>
<evidence type="ECO:0000256" key="3">
    <source>
        <dbReference type="PROSITE-ProRule" id="PRU00023"/>
    </source>
</evidence>
<evidence type="ECO:0008006" key="7">
    <source>
        <dbReference type="Google" id="ProtNLM"/>
    </source>
</evidence>
<evidence type="ECO:0000256" key="1">
    <source>
        <dbReference type="ARBA" id="ARBA00022737"/>
    </source>
</evidence>
<dbReference type="InterPro" id="IPR050776">
    <property type="entry name" value="Ank_Repeat/CDKN_Inhibitor"/>
</dbReference>
<dbReference type="PROSITE" id="PS50088">
    <property type="entry name" value="ANK_REPEAT"/>
    <property type="match status" value="2"/>
</dbReference>
<sequence>MLLLDADSQLDCIDNLFEAGYGVNSGGDDCGQTPAHLAAFGGQAFCLLWLLRTGADANQQDVSGETPVHKAVRAGSLECVSVLVASDAQLEICNKKGQTAEDLAWSCGFAECGRLLRTLRKTRRPSVQTDVTCRARDHLSCAGAGQKRAGLSPDAQDGKKARDW</sequence>
<evidence type="ECO:0000256" key="2">
    <source>
        <dbReference type="ARBA" id="ARBA00023043"/>
    </source>
</evidence>
<dbReference type="AlphaFoldDB" id="A0AAY4BFJ1"/>
<dbReference type="PANTHER" id="PTHR24201">
    <property type="entry name" value="ANK_REP_REGION DOMAIN-CONTAINING PROTEIN"/>
    <property type="match status" value="1"/>
</dbReference>
<dbReference type="SUPFAM" id="SSF48403">
    <property type="entry name" value="Ankyrin repeat"/>
    <property type="match status" value="1"/>
</dbReference>
<keyword evidence="2 3" id="KW-0040">ANK repeat</keyword>
<dbReference type="GeneTree" id="ENSGT00940000154216"/>
<keyword evidence="1" id="KW-0677">Repeat</keyword>
<feature type="repeat" description="ANK" evidence="3">
    <location>
        <begin position="30"/>
        <end position="62"/>
    </location>
</feature>
<dbReference type="GO" id="GO:0005737">
    <property type="term" value="C:cytoplasm"/>
    <property type="evidence" value="ECO:0007669"/>
    <property type="project" value="TreeGrafter"/>
</dbReference>
<dbReference type="Pfam" id="PF12796">
    <property type="entry name" value="Ank_2"/>
    <property type="match status" value="1"/>
</dbReference>
<proteinExistence type="predicted"/>
<dbReference type="Ensembl" id="ENSDCDT00010020817.1">
    <property type="protein sequence ID" value="ENSDCDP00010019699.1"/>
    <property type="gene ID" value="ENSDCDG00010008874.1"/>
</dbReference>